<accession>A0A0B6Y5N1</accession>
<name>A0A0B6Y5N1_9EUPU</name>
<protein>
    <submittedName>
        <fullName evidence="1">Uncharacterized protein</fullName>
    </submittedName>
</protein>
<feature type="non-terminal residue" evidence="1">
    <location>
        <position position="74"/>
    </location>
</feature>
<dbReference type="AlphaFoldDB" id="A0A0B6Y5N1"/>
<dbReference type="EMBL" id="HACG01004569">
    <property type="protein sequence ID" value="CEK51434.1"/>
    <property type="molecule type" value="Transcribed_RNA"/>
</dbReference>
<proteinExistence type="predicted"/>
<evidence type="ECO:0000313" key="1">
    <source>
        <dbReference type="EMBL" id="CEK51434.1"/>
    </source>
</evidence>
<gene>
    <name evidence="1" type="primary">ORF13400</name>
</gene>
<organism evidence="1">
    <name type="scientific">Arion vulgaris</name>
    <dbReference type="NCBI Taxonomy" id="1028688"/>
    <lineage>
        <taxon>Eukaryota</taxon>
        <taxon>Metazoa</taxon>
        <taxon>Spiralia</taxon>
        <taxon>Lophotrochozoa</taxon>
        <taxon>Mollusca</taxon>
        <taxon>Gastropoda</taxon>
        <taxon>Heterobranchia</taxon>
        <taxon>Euthyneura</taxon>
        <taxon>Panpulmonata</taxon>
        <taxon>Eupulmonata</taxon>
        <taxon>Stylommatophora</taxon>
        <taxon>Helicina</taxon>
        <taxon>Arionoidea</taxon>
        <taxon>Arionidae</taxon>
        <taxon>Arion</taxon>
    </lineage>
</organism>
<sequence length="74" mass="8055">MLVSLDKTDRIMITAYVVCVVQLPKETISVRKTRNRYTTTAQATTNIFCRTSAVWAALSLGVSSTMSPTNAPSS</sequence>
<reference evidence="1" key="1">
    <citation type="submission" date="2014-12" db="EMBL/GenBank/DDBJ databases">
        <title>Insight into the proteome of Arion vulgaris.</title>
        <authorList>
            <person name="Aradska J."/>
            <person name="Bulat T."/>
            <person name="Smidak R."/>
            <person name="Sarate P."/>
            <person name="Gangsoo J."/>
            <person name="Sialana F."/>
            <person name="Bilban M."/>
            <person name="Lubec G."/>
        </authorList>
    </citation>
    <scope>NUCLEOTIDE SEQUENCE</scope>
    <source>
        <tissue evidence="1">Skin</tissue>
    </source>
</reference>